<evidence type="ECO:0000313" key="1">
    <source>
        <dbReference type="EMBL" id="QEH35277.1"/>
    </source>
</evidence>
<dbReference type="RefSeq" id="WP_148595099.1">
    <property type="nucleotide sequence ID" value="NZ_CP042997.1"/>
</dbReference>
<gene>
    <name evidence="1" type="ORF">OJF2_38250</name>
</gene>
<dbReference type="EMBL" id="CP042997">
    <property type="protein sequence ID" value="QEH35277.1"/>
    <property type="molecule type" value="Genomic_DNA"/>
</dbReference>
<organism evidence="1 2">
    <name type="scientific">Aquisphaera giovannonii</name>
    <dbReference type="NCBI Taxonomy" id="406548"/>
    <lineage>
        <taxon>Bacteria</taxon>
        <taxon>Pseudomonadati</taxon>
        <taxon>Planctomycetota</taxon>
        <taxon>Planctomycetia</taxon>
        <taxon>Isosphaerales</taxon>
        <taxon>Isosphaeraceae</taxon>
        <taxon>Aquisphaera</taxon>
    </lineage>
</organism>
<dbReference type="KEGG" id="agv:OJF2_38250"/>
<reference evidence="1 2" key="1">
    <citation type="submission" date="2019-08" db="EMBL/GenBank/DDBJ databases">
        <title>Deep-cultivation of Planctomycetes and their phenomic and genomic characterization uncovers novel biology.</title>
        <authorList>
            <person name="Wiegand S."/>
            <person name="Jogler M."/>
            <person name="Boedeker C."/>
            <person name="Pinto D."/>
            <person name="Vollmers J."/>
            <person name="Rivas-Marin E."/>
            <person name="Kohn T."/>
            <person name="Peeters S.H."/>
            <person name="Heuer A."/>
            <person name="Rast P."/>
            <person name="Oberbeckmann S."/>
            <person name="Bunk B."/>
            <person name="Jeske O."/>
            <person name="Meyerdierks A."/>
            <person name="Storesund J.E."/>
            <person name="Kallscheuer N."/>
            <person name="Luecker S."/>
            <person name="Lage O.M."/>
            <person name="Pohl T."/>
            <person name="Merkel B.J."/>
            <person name="Hornburger P."/>
            <person name="Mueller R.-W."/>
            <person name="Bruemmer F."/>
            <person name="Labrenz M."/>
            <person name="Spormann A.M."/>
            <person name="Op den Camp H."/>
            <person name="Overmann J."/>
            <person name="Amann R."/>
            <person name="Jetten M.S.M."/>
            <person name="Mascher T."/>
            <person name="Medema M.H."/>
            <person name="Devos D.P."/>
            <person name="Kaster A.-K."/>
            <person name="Ovreas L."/>
            <person name="Rohde M."/>
            <person name="Galperin M.Y."/>
            <person name="Jogler C."/>
        </authorList>
    </citation>
    <scope>NUCLEOTIDE SEQUENCE [LARGE SCALE GENOMIC DNA]</scope>
    <source>
        <strain evidence="1 2">OJF2</strain>
    </source>
</reference>
<keyword evidence="2" id="KW-1185">Reference proteome</keyword>
<protein>
    <submittedName>
        <fullName evidence="1">Uncharacterized protein</fullName>
    </submittedName>
</protein>
<name>A0A5B9W4U4_9BACT</name>
<accession>A0A5B9W4U4</accession>
<proteinExistence type="predicted"/>
<sequence>MLKRMLLVVLKAIGFMLYSPIWLIKEPSGRGRWCRRQSRRMVEERPPLADADFLRVQQASAADAPVWLAARRCLAGGIGVPREAIRPEDRMADLWRMQRPGPDLLDLILRLEILLGRKIPRGTITEEFRGSWPEEFSPFAAGIVRALREPPRPDG</sequence>
<evidence type="ECO:0000313" key="2">
    <source>
        <dbReference type="Proteomes" id="UP000324233"/>
    </source>
</evidence>
<dbReference type="AlphaFoldDB" id="A0A5B9W4U4"/>
<dbReference type="Proteomes" id="UP000324233">
    <property type="component" value="Chromosome"/>
</dbReference>